<feature type="transmembrane region" description="Helical" evidence="1">
    <location>
        <begin position="573"/>
        <end position="593"/>
    </location>
</feature>
<feature type="transmembrane region" description="Helical" evidence="1">
    <location>
        <begin position="542"/>
        <end position="561"/>
    </location>
</feature>
<dbReference type="PANTHER" id="PTHR40076:SF1">
    <property type="entry name" value="MEMBRANE PROTEIN"/>
    <property type="match status" value="1"/>
</dbReference>
<reference evidence="2" key="2">
    <citation type="submission" date="2021-04" db="EMBL/GenBank/DDBJ databases">
        <authorList>
            <person name="Gilroy R."/>
        </authorList>
    </citation>
    <scope>NUCLEOTIDE SEQUENCE</scope>
    <source>
        <strain evidence="2">ChiGjej1B1-13045</strain>
    </source>
</reference>
<evidence type="ECO:0000313" key="2">
    <source>
        <dbReference type="EMBL" id="HIZ13036.1"/>
    </source>
</evidence>
<sequence>MMTRKQMKKQGKHSLKKHYFIFVAACLIAAFLSAEFRSSLNFSTAPSYEQTYEQIENDLNGTGADIIKTNMRSIGWADVLRTIAADNTQAGKEMAEQIKENAIEHADKGNPAFGRTRGVFSGIVNQVTSGSIIVTAVAAIASVTGSENAGVMILIILGALLMFVFWFLIQNTFPVVMRRVFLEGLLYERVTAQRFVFLLRIKKWLKASWIMFVKYVFYSLWCLTIVGIVVKHYSYYLVPYIVAENPDMTARQAITLSRRMMKGHKWECFVFELSFLGWSLLGTLTMGIFNVFFTNPYMTASFTRYYAELRSEAKAKNIPDADLLYDRYLYEKPEEHLLREKYADVISVVENAPKEENGLSGWRGFLAKNFGVIFLRREEDREYERRQAEIVKVYELIDDTRGEAYPVRFYPIPEENRRKLVESLNYMRHYSVWSLAVLFLGLSFAGWLWEVGMHLVSYGTFVNRGALHGPWLPIYGTGSVLILTLLYRLRRNPALEFIATIVVCGFLEYMTSLVMEIATGGMKWWDYSGYFLNLNGRICAEGLLVFGIGGLAITYAIAPMVDNLVNRLNEKRLKLVCSVLMAVFFVDVVYSQIHPNAGKGVTDINASFSSPRPGNEKNQGDALTACIQTEFRCRQRSGL</sequence>
<keyword evidence="1" id="KW-0472">Membrane</keyword>
<keyword evidence="1" id="KW-0812">Transmembrane</keyword>
<dbReference type="PANTHER" id="PTHR40076">
    <property type="entry name" value="MEMBRANE PROTEIN-RELATED"/>
    <property type="match status" value="1"/>
</dbReference>
<feature type="transmembrane region" description="Helical" evidence="1">
    <location>
        <begin position="469"/>
        <end position="487"/>
    </location>
</feature>
<feature type="transmembrane region" description="Helical" evidence="1">
    <location>
        <begin position="149"/>
        <end position="169"/>
    </location>
</feature>
<proteinExistence type="predicted"/>
<feature type="transmembrane region" description="Helical" evidence="1">
    <location>
        <begin position="430"/>
        <end position="449"/>
    </location>
</feature>
<reference evidence="2" key="1">
    <citation type="journal article" date="2021" name="PeerJ">
        <title>Extensive microbial diversity within the chicken gut microbiome revealed by metagenomics and culture.</title>
        <authorList>
            <person name="Gilroy R."/>
            <person name="Ravi A."/>
            <person name="Getino M."/>
            <person name="Pursley I."/>
            <person name="Horton D.L."/>
            <person name="Alikhan N.F."/>
            <person name="Baker D."/>
            <person name="Gharbi K."/>
            <person name="Hall N."/>
            <person name="Watson M."/>
            <person name="Adriaenssens E.M."/>
            <person name="Foster-Nyarko E."/>
            <person name="Jarju S."/>
            <person name="Secka A."/>
            <person name="Antonio M."/>
            <person name="Oren A."/>
            <person name="Chaudhuri R.R."/>
            <person name="La Ragione R."/>
            <person name="Hildebrand F."/>
            <person name="Pallen M.J."/>
        </authorList>
    </citation>
    <scope>NUCLEOTIDE SEQUENCE</scope>
    <source>
        <strain evidence="2">ChiGjej1B1-13045</strain>
    </source>
</reference>
<keyword evidence="1" id="KW-1133">Transmembrane helix</keyword>
<dbReference type="Proteomes" id="UP000824017">
    <property type="component" value="Unassembled WGS sequence"/>
</dbReference>
<feature type="transmembrane region" description="Helical" evidence="1">
    <location>
        <begin position="494"/>
        <end position="522"/>
    </location>
</feature>
<dbReference type="Pfam" id="PF06541">
    <property type="entry name" value="ABC_trans_CmpB"/>
    <property type="match status" value="1"/>
</dbReference>
<feature type="transmembrane region" description="Helical" evidence="1">
    <location>
        <begin position="209"/>
        <end position="230"/>
    </location>
</feature>
<accession>A0A9D2IJC5</accession>
<evidence type="ECO:0000256" key="1">
    <source>
        <dbReference type="SAM" id="Phobius"/>
    </source>
</evidence>
<feature type="transmembrane region" description="Helical" evidence="1">
    <location>
        <begin position="269"/>
        <end position="293"/>
    </location>
</feature>
<name>A0A9D2IJC5_9FIRM</name>
<dbReference type="InterPro" id="IPR010540">
    <property type="entry name" value="CmpB_TMEM229"/>
</dbReference>
<dbReference type="AlphaFoldDB" id="A0A9D2IJC5"/>
<organism evidence="2 3">
    <name type="scientific">Candidatus Mediterraneibacter stercorigallinarum</name>
    <dbReference type="NCBI Taxonomy" id="2838686"/>
    <lineage>
        <taxon>Bacteria</taxon>
        <taxon>Bacillati</taxon>
        <taxon>Bacillota</taxon>
        <taxon>Clostridia</taxon>
        <taxon>Lachnospirales</taxon>
        <taxon>Lachnospiraceae</taxon>
        <taxon>Mediterraneibacter</taxon>
    </lineage>
</organism>
<protein>
    <submittedName>
        <fullName evidence="2">DUF975 family protein</fullName>
    </submittedName>
</protein>
<dbReference type="EMBL" id="DXCD01000100">
    <property type="protein sequence ID" value="HIZ13036.1"/>
    <property type="molecule type" value="Genomic_DNA"/>
</dbReference>
<dbReference type="Pfam" id="PF06161">
    <property type="entry name" value="DUF975"/>
    <property type="match status" value="1"/>
</dbReference>
<dbReference type="InterPro" id="IPR010380">
    <property type="entry name" value="DUF975"/>
</dbReference>
<comment type="caution">
    <text evidence="2">The sequence shown here is derived from an EMBL/GenBank/DDBJ whole genome shotgun (WGS) entry which is preliminary data.</text>
</comment>
<gene>
    <name evidence="2" type="ORF">H9817_03810</name>
</gene>
<evidence type="ECO:0000313" key="3">
    <source>
        <dbReference type="Proteomes" id="UP000824017"/>
    </source>
</evidence>